<comment type="caution">
    <text evidence="3">The sequence shown here is derived from an EMBL/GenBank/DDBJ whole genome shotgun (WGS) entry which is preliminary data.</text>
</comment>
<evidence type="ECO:0000256" key="2">
    <source>
        <dbReference type="SAM" id="Phobius"/>
    </source>
</evidence>
<name>A0ABU3E0Y2_9FLAO</name>
<keyword evidence="2" id="KW-0812">Transmembrane</keyword>
<sequence>MKERKNIDRLYQEGFKDFEATPREEVWKNIASRLEEKQRKRPLIIPLWYKVGGIAATIAIILGLAYFINTGQEAAGTQFVVEDEDIYRPEIEIPENNETIEDASELLNTIMSGDARNSSNSGLANSEYTEESSTNPSEKEKENTPTEKYKADNWQNQALAQNASDEEDSSSEENRNSEALANQNEDSELAESQFEPKNEENSSENQFSEENSEEIVQNSNEEGVDEEKNALAALAEEKNKPTVEIAEAEKGKIRFSTFAAPIFYDNMGSGSAISPNFSNNETNSQVTMAYGVNVAYTLSDKIKIRTGVSKVNLSHDTKEISYTTTAFAQNISSINYRSNLNVVEISDAPTGLPNFDLSNNEFGSVAGTGVIPGEINQQFGFIEVPVEVEYALIDKKFGLSIIGGGSSLFLDENSVSLVSNNQKTELGEANNINNVSFSTNIGVGLGYEIIQNFEVNFEPIFKYQLNTFKNTENVQPFFFGIYSGFSFKF</sequence>
<feature type="compositionally biased region" description="Polar residues" evidence="1">
    <location>
        <begin position="112"/>
        <end position="136"/>
    </location>
</feature>
<organism evidence="3 4">
    <name type="scientific">Autumnicola patrickiae</name>
    <dbReference type="NCBI Taxonomy" id="3075591"/>
    <lineage>
        <taxon>Bacteria</taxon>
        <taxon>Pseudomonadati</taxon>
        <taxon>Bacteroidota</taxon>
        <taxon>Flavobacteriia</taxon>
        <taxon>Flavobacteriales</taxon>
        <taxon>Flavobacteriaceae</taxon>
        <taxon>Autumnicola</taxon>
    </lineage>
</organism>
<feature type="region of interest" description="Disordered" evidence="1">
    <location>
        <begin position="112"/>
        <end position="226"/>
    </location>
</feature>
<reference evidence="3 4" key="1">
    <citation type="submission" date="2023-09" db="EMBL/GenBank/DDBJ databases">
        <authorList>
            <person name="Rey-Velasco X."/>
        </authorList>
    </citation>
    <scope>NUCLEOTIDE SEQUENCE [LARGE SCALE GENOMIC DNA]</scope>
    <source>
        <strain evidence="3 4">F188</strain>
    </source>
</reference>
<proteinExistence type="predicted"/>
<dbReference type="EMBL" id="JAVRHM010000007">
    <property type="protein sequence ID" value="MDT0689659.1"/>
    <property type="molecule type" value="Genomic_DNA"/>
</dbReference>
<dbReference type="Proteomes" id="UP001261624">
    <property type="component" value="Unassembled WGS sequence"/>
</dbReference>
<evidence type="ECO:0000313" key="3">
    <source>
        <dbReference type="EMBL" id="MDT0689659.1"/>
    </source>
</evidence>
<feature type="compositionally biased region" description="Basic and acidic residues" evidence="1">
    <location>
        <begin position="137"/>
        <end position="151"/>
    </location>
</feature>
<gene>
    <name evidence="3" type="ORF">RM549_07670</name>
</gene>
<accession>A0ABU3E0Y2</accession>
<keyword evidence="4" id="KW-1185">Reference proteome</keyword>
<evidence type="ECO:0000313" key="4">
    <source>
        <dbReference type="Proteomes" id="UP001261624"/>
    </source>
</evidence>
<feature type="transmembrane region" description="Helical" evidence="2">
    <location>
        <begin position="47"/>
        <end position="68"/>
    </location>
</feature>
<feature type="compositionally biased region" description="Polar residues" evidence="1">
    <location>
        <begin position="153"/>
        <end position="163"/>
    </location>
</feature>
<evidence type="ECO:0000256" key="1">
    <source>
        <dbReference type="SAM" id="MobiDB-lite"/>
    </source>
</evidence>
<keyword evidence="2" id="KW-0472">Membrane</keyword>
<dbReference type="RefSeq" id="WP_311683406.1">
    <property type="nucleotide sequence ID" value="NZ_JAVRHM010000007.1"/>
</dbReference>
<keyword evidence="2" id="KW-1133">Transmembrane helix</keyword>
<protein>
    <recommendedName>
        <fullName evidence="5">Outer membrane protein beta-barrel domain-containing protein</fullName>
    </recommendedName>
</protein>
<evidence type="ECO:0008006" key="5">
    <source>
        <dbReference type="Google" id="ProtNLM"/>
    </source>
</evidence>